<dbReference type="AlphaFoldDB" id="A0AAE1HB76"/>
<evidence type="ECO:0000259" key="2">
    <source>
        <dbReference type="Pfam" id="PF13613"/>
    </source>
</evidence>
<keyword evidence="1" id="KW-1133">Transmembrane helix</keyword>
<proteinExistence type="predicted"/>
<accession>A0AAE1HB76</accession>
<gene>
    <name evidence="3" type="ORF">KUF71_026208</name>
</gene>
<evidence type="ECO:0000313" key="3">
    <source>
        <dbReference type="EMBL" id="KAK3917581.1"/>
    </source>
</evidence>
<dbReference type="PANTHER" id="PTHR23080">
    <property type="entry name" value="THAP DOMAIN PROTEIN"/>
    <property type="match status" value="1"/>
</dbReference>
<organism evidence="3 4">
    <name type="scientific">Frankliniella fusca</name>
    <dbReference type="NCBI Taxonomy" id="407009"/>
    <lineage>
        <taxon>Eukaryota</taxon>
        <taxon>Metazoa</taxon>
        <taxon>Ecdysozoa</taxon>
        <taxon>Arthropoda</taxon>
        <taxon>Hexapoda</taxon>
        <taxon>Insecta</taxon>
        <taxon>Pterygota</taxon>
        <taxon>Neoptera</taxon>
        <taxon>Paraneoptera</taxon>
        <taxon>Thysanoptera</taxon>
        <taxon>Terebrantia</taxon>
        <taxon>Thripoidea</taxon>
        <taxon>Thripidae</taxon>
        <taxon>Frankliniella</taxon>
    </lineage>
</organism>
<keyword evidence="4" id="KW-1185">Reference proteome</keyword>
<dbReference type="InterPro" id="IPR027805">
    <property type="entry name" value="Transposase_HTH_dom"/>
</dbReference>
<sequence length="411" mass="48061">MRNLSTGKVAALFDSTNPDWAPFLKMRPDAAVPHNTKADPGRFQRVQQRHRKLQEIAQNQQDLIQDENIDVENMCNVQRTAEDVAADLEVVILERDTLRQKKDSLQLRVDIPKENKKYKEHFAFDEGSTSIDNRKTHFYTGLPTFTLFMAVFNLCKDHVPNYHRNVLIPFQESMVDMMRLGFNLLMEDLAFRFGINVSLLLICSTAFILVIYHVSFCFINVQRTAEDVAADLEVVILERDTLRQKKDSRQLRVDILKENKKYKEHFAFDEESTSIDNRKTHFYTGLPTFTLFMAVFNLCKDHVPNYHRNVLSPFQESMVDMMRLRLNLLMEDLAFRFGVTQSTISIIITRWLDVVALRMKSFIVWPERETLIKTMPECFKKSFGTSVTLIIDCFELFIETPFNRRCDLNSI</sequence>
<keyword evidence="1" id="KW-0812">Transmembrane</keyword>
<dbReference type="Pfam" id="PF13613">
    <property type="entry name" value="HTH_Tnp_4"/>
    <property type="match status" value="1"/>
</dbReference>
<comment type="caution">
    <text evidence="3">The sequence shown here is derived from an EMBL/GenBank/DDBJ whole genome shotgun (WGS) entry which is preliminary data.</text>
</comment>
<evidence type="ECO:0000256" key="1">
    <source>
        <dbReference type="SAM" id="Phobius"/>
    </source>
</evidence>
<dbReference type="EMBL" id="JAHWGI010000752">
    <property type="protein sequence ID" value="KAK3917581.1"/>
    <property type="molecule type" value="Genomic_DNA"/>
</dbReference>
<name>A0AAE1HB76_9NEOP</name>
<reference evidence="3" key="1">
    <citation type="submission" date="2021-07" db="EMBL/GenBank/DDBJ databases">
        <authorList>
            <person name="Catto M.A."/>
            <person name="Jacobson A."/>
            <person name="Kennedy G."/>
            <person name="Labadie P."/>
            <person name="Hunt B.G."/>
            <person name="Srinivasan R."/>
        </authorList>
    </citation>
    <scope>NUCLEOTIDE SEQUENCE</scope>
    <source>
        <strain evidence="3">PL_HMW_Pooled</strain>
        <tissue evidence="3">Head</tissue>
    </source>
</reference>
<evidence type="ECO:0000313" key="4">
    <source>
        <dbReference type="Proteomes" id="UP001219518"/>
    </source>
</evidence>
<protein>
    <submittedName>
        <fullName evidence="3">Ferrous iron permease EfeU</fullName>
    </submittedName>
</protein>
<feature type="domain" description="Transposase Helix-turn-helix" evidence="2">
    <location>
        <begin position="311"/>
        <end position="360"/>
    </location>
</feature>
<reference evidence="3" key="2">
    <citation type="journal article" date="2023" name="BMC Genomics">
        <title>Pest status, molecular evolution, and epigenetic factors derived from the genome assembly of Frankliniella fusca, a thysanopteran phytovirus vector.</title>
        <authorList>
            <person name="Catto M.A."/>
            <person name="Labadie P.E."/>
            <person name="Jacobson A.L."/>
            <person name="Kennedy G.G."/>
            <person name="Srinivasan R."/>
            <person name="Hunt B.G."/>
        </authorList>
    </citation>
    <scope>NUCLEOTIDE SEQUENCE</scope>
    <source>
        <strain evidence="3">PL_HMW_Pooled</strain>
    </source>
</reference>
<feature type="transmembrane region" description="Helical" evidence="1">
    <location>
        <begin position="189"/>
        <end position="214"/>
    </location>
</feature>
<keyword evidence="1" id="KW-0472">Membrane</keyword>
<dbReference type="Proteomes" id="UP001219518">
    <property type="component" value="Unassembled WGS sequence"/>
</dbReference>